<dbReference type="GO" id="GO:0008840">
    <property type="term" value="F:4-hydroxy-tetrahydrodipicolinate synthase activity"/>
    <property type="evidence" value="ECO:0007669"/>
    <property type="project" value="UniProtKB-EC"/>
</dbReference>
<dbReference type="AlphaFoldDB" id="A0A7W7VU21"/>
<gene>
    <name evidence="5" type="ORF">FHR34_000998</name>
</gene>
<dbReference type="Proteomes" id="UP000540506">
    <property type="component" value="Unassembled WGS sequence"/>
</dbReference>
<dbReference type="InterPro" id="IPR002220">
    <property type="entry name" value="DapA-like"/>
</dbReference>
<protein>
    <submittedName>
        <fullName evidence="5">4-hydroxy-tetrahydrodipicolinate synthase</fullName>
        <ecNumber evidence="5">4.3.3.7</ecNumber>
    </submittedName>
</protein>
<feature type="active site" description="Schiff-base intermediate with substrate" evidence="4">
    <location>
        <position position="169"/>
    </location>
</feature>
<sequence>MGLFNTPGRWEGMVGCLLTPYDAAGRIDPQTYAKQVRFLAASGMSALCSLMHVGESLNLSMAERQQLTELTVQAADGLPVIAHVSCSGTEHTVALARHAQAVGAQAVVVTAPYHWHPGYQGLLQHFLAVGESIEIPLLAYSPPPAAGAALPTELVAELIERLPNFLGLKEASNQVPVFDAFARLVHRARPDFSVLGGIEYVLPLRTIGAAGSFSICALVAPRLTRSLWTAVVDRDYDRAAGLQQRMNQLLDLLVPRYPATVKAAAEVMGRGLGPTRLPIPPLSAEELSALVVGLDGCGLLDEEPYGWDVDALPDPQRARATASA</sequence>
<dbReference type="RefSeq" id="WP_184934252.1">
    <property type="nucleotide sequence ID" value="NZ_JACHJV010000001.1"/>
</dbReference>
<feature type="active site" description="Proton donor/acceptor" evidence="4">
    <location>
        <position position="140"/>
    </location>
</feature>
<dbReference type="PIRSF" id="PIRSF001365">
    <property type="entry name" value="DHDPS"/>
    <property type="match status" value="1"/>
</dbReference>
<accession>A0A7W7VU21</accession>
<dbReference type="EC" id="4.3.3.7" evidence="5"/>
<dbReference type="SUPFAM" id="SSF51569">
    <property type="entry name" value="Aldolase"/>
    <property type="match status" value="1"/>
</dbReference>
<name>A0A7W7VU21_KITKI</name>
<dbReference type="Pfam" id="PF00701">
    <property type="entry name" value="DHDPS"/>
    <property type="match status" value="1"/>
</dbReference>
<evidence type="ECO:0000256" key="3">
    <source>
        <dbReference type="PIRNR" id="PIRNR001365"/>
    </source>
</evidence>
<comment type="similarity">
    <text evidence="1 3">Belongs to the DapA family.</text>
</comment>
<reference evidence="5 6" key="1">
    <citation type="submission" date="2020-08" db="EMBL/GenBank/DDBJ databases">
        <title>Sequencing the genomes of 1000 actinobacteria strains.</title>
        <authorList>
            <person name="Klenk H.-P."/>
        </authorList>
    </citation>
    <scope>NUCLEOTIDE SEQUENCE [LARGE SCALE GENOMIC DNA]</scope>
    <source>
        <strain evidence="5 6">DSM 41654</strain>
    </source>
</reference>
<dbReference type="PRINTS" id="PR00146">
    <property type="entry name" value="DHPICSNTHASE"/>
</dbReference>
<evidence type="ECO:0000313" key="5">
    <source>
        <dbReference type="EMBL" id="MBB4922005.1"/>
    </source>
</evidence>
<evidence type="ECO:0000313" key="6">
    <source>
        <dbReference type="Proteomes" id="UP000540506"/>
    </source>
</evidence>
<dbReference type="Gene3D" id="3.20.20.70">
    <property type="entry name" value="Aldolase class I"/>
    <property type="match status" value="1"/>
</dbReference>
<dbReference type="EMBL" id="JACHJV010000001">
    <property type="protein sequence ID" value="MBB4922005.1"/>
    <property type="molecule type" value="Genomic_DNA"/>
</dbReference>
<keyword evidence="6" id="KW-1185">Reference proteome</keyword>
<evidence type="ECO:0000256" key="1">
    <source>
        <dbReference type="ARBA" id="ARBA00007592"/>
    </source>
</evidence>
<dbReference type="SMART" id="SM01130">
    <property type="entry name" value="DHDPS"/>
    <property type="match status" value="1"/>
</dbReference>
<dbReference type="PANTHER" id="PTHR12128">
    <property type="entry name" value="DIHYDRODIPICOLINATE SYNTHASE"/>
    <property type="match status" value="1"/>
</dbReference>
<evidence type="ECO:0000256" key="4">
    <source>
        <dbReference type="PIRSR" id="PIRSR001365-1"/>
    </source>
</evidence>
<comment type="caution">
    <text evidence="5">The sequence shown here is derived from an EMBL/GenBank/DDBJ whole genome shotgun (WGS) entry which is preliminary data.</text>
</comment>
<proteinExistence type="inferred from homology"/>
<organism evidence="5 6">
    <name type="scientific">Kitasatospora kifunensis</name>
    <name type="common">Streptomyces kifunensis</name>
    <dbReference type="NCBI Taxonomy" id="58351"/>
    <lineage>
        <taxon>Bacteria</taxon>
        <taxon>Bacillati</taxon>
        <taxon>Actinomycetota</taxon>
        <taxon>Actinomycetes</taxon>
        <taxon>Kitasatosporales</taxon>
        <taxon>Streptomycetaceae</taxon>
        <taxon>Kitasatospora</taxon>
    </lineage>
</organism>
<evidence type="ECO:0000256" key="2">
    <source>
        <dbReference type="ARBA" id="ARBA00023239"/>
    </source>
</evidence>
<keyword evidence="2 3" id="KW-0456">Lyase</keyword>
<dbReference type="CDD" id="cd00408">
    <property type="entry name" value="DHDPS-like"/>
    <property type="match status" value="1"/>
</dbReference>
<dbReference type="InterPro" id="IPR013785">
    <property type="entry name" value="Aldolase_TIM"/>
</dbReference>
<dbReference type="PANTHER" id="PTHR12128:SF66">
    <property type="entry name" value="4-HYDROXY-2-OXOGLUTARATE ALDOLASE, MITOCHONDRIAL"/>
    <property type="match status" value="1"/>
</dbReference>